<feature type="region of interest" description="Disordered" evidence="1">
    <location>
        <begin position="459"/>
        <end position="478"/>
    </location>
</feature>
<evidence type="ECO:0000313" key="2">
    <source>
        <dbReference type="EnsemblPlants" id="Zm00001eb112050_P001"/>
    </source>
</evidence>
<feature type="compositionally biased region" description="Acidic residues" evidence="1">
    <location>
        <begin position="736"/>
        <end position="749"/>
    </location>
</feature>
<dbReference type="EnsemblPlants" id="Zm00001eb112050_T001">
    <property type="protein sequence ID" value="Zm00001eb112050_P001"/>
    <property type="gene ID" value="Zm00001eb112050"/>
</dbReference>
<evidence type="ECO:0008006" key="4">
    <source>
        <dbReference type="Google" id="ProtNLM"/>
    </source>
</evidence>
<name>A0A804MUD1_MAIZE</name>
<dbReference type="PANTHER" id="PTHR33170">
    <property type="entry name" value="DUF4283 DOMAIN-CONTAINING PROTEIN-RELATED"/>
    <property type="match status" value="1"/>
</dbReference>
<feature type="compositionally biased region" description="Polar residues" evidence="1">
    <location>
        <begin position="772"/>
        <end position="783"/>
    </location>
</feature>
<proteinExistence type="predicted"/>
<reference evidence="2" key="3">
    <citation type="submission" date="2021-05" db="UniProtKB">
        <authorList>
            <consortium name="EnsemblPlants"/>
        </authorList>
    </citation>
    <scope>IDENTIFICATION</scope>
    <source>
        <strain evidence="2">cv. B73</strain>
    </source>
</reference>
<evidence type="ECO:0000256" key="1">
    <source>
        <dbReference type="SAM" id="MobiDB-lite"/>
    </source>
</evidence>
<dbReference type="Gramene" id="Zm00001eb112050_T001">
    <property type="protein sequence ID" value="Zm00001eb112050_P001"/>
    <property type="gene ID" value="Zm00001eb112050"/>
</dbReference>
<dbReference type="Proteomes" id="UP000007305">
    <property type="component" value="Chromosome 2"/>
</dbReference>
<keyword evidence="3" id="KW-1185">Reference proteome</keyword>
<accession>A0A804MUD1</accession>
<dbReference type="PANTHER" id="PTHR33170:SF41">
    <property type="entry name" value="CCHC-TYPE DOMAIN-CONTAINING PROTEIN"/>
    <property type="match status" value="1"/>
</dbReference>
<dbReference type="GO" id="GO:0003676">
    <property type="term" value="F:nucleic acid binding"/>
    <property type="evidence" value="ECO:0007669"/>
    <property type="project" value="InterPro"/>
</dbReference>
<sequence>MKAREAFSRLAEVTTAASCRAGRTVHGVQDHIGNRFWARSEVGSSDDEQVGVAGADQGALCGGEPENGFSLGGLAGSAGVSLTALSNAALDLNGSAARKVIDVLAAKLVKSRGLRPWVGPLPSPRRSPPRTLGDALGSASMARPRRAARGLQRGRPPPLVKLNRQNLGRQRVERQLGAHGSPSGRPRKSSFSPWLDSVLMEGGPFNTTGANYGPSGGGWNVPNMHVRRAAGLLPGFTVICSRLGTRVSHCPAPRSRSLILAATSFSFADVVRGGMEKGDDIRGNGRAEPPRGPGQGNAMGRGRFAPPRGGFHPGRGGFGARGGFGNRFQGNSKTWNRFGGGHGGSGSGQGPCGNAVPLGAGSRRGEEMVQGQARLGLVAGSMAAELQAPGPNKGDAIEVGLLQQVVSSLQEAKKDGRADVSLPELLRALLEKVEDKGKSLITSETSSLVEPAMGDGASQISGGAGAEGPEGSIKGGSRKNTAKAYCHRCRSKGHYLADCKEEFLCEVCDSVDHPKSRCLVFNHLKQRPGCIYLSGFAAVGLGFFHIPVTVKNPAKREGLDAVIRVTEGELTEVEVAAELRRLIPGTQDWKVQMVQSNVFRTAFPSTSELQRLVEWGTVHSKKKGVLFHFEEKQSEKPCKVVNSYWVQVMGIPLAYRTFPTIWAVGSLLGTSIDVDMKHTRQFEVGRVQVMILDANLIPSTVEVVIGEEVYLLSFRVEDGNGGLLPETDNVERGFNDDDDDLLGDDDGDDLNGVGPGQLGKMGDRAPAAATGGSFTHQSKTGTAQGAALDEESGMGFVAVSGGQQVAQDGAVEPYQSGSCSAQELAAIPEMLAGSKSTRSSKRRGASLDESTLERAERLKARLNEGNLQGNLLVPFLGAASKA</sequence>
<feature type="region of interest" description="Disordered" evidence="1">
    <location>
        <begin position="722"/>
        <end position="785"/>
    </location>
</feature>
<organism evidence="2 3">
    <name type="scientific">Zea mays</name>
    <name type="common">Maize</name>
    <dbReference type="NCBI Taxonomy" id="4577"/>
    <lineage>
        <taxon>Eukaryota</taxon>
        <taxon>Viridiplantae</taxon>
        <taxon>Streptophyta</taxon>
        <taxon>Embryophyta</taxon>
        <taxon>Tracheophyta</taxon>
        <taxon>Spermatophyta</taxon>
        <taxon>Magnoliopsida</taxon>
        <taxon>Liliopsida</taxon>
        <taxon>Poales</taxon>
        <taxon>Poaceae</taxon>
        <taxon>PACMAD clade</taxon>
        <taxon>Panicoideae</taxon>
        <taxon>Andropogonodae</taxon>
        <taxon>Andropogoneae</taxon>
        <taxon>Tripsacinae</taxon>
        <taxon>Zea</taxon>
    </lineage>
</organism>
<evidence type="ECO:0000313" key="3">
    <source>
        <dbReference type="Proteomes" id="UP000007305"/>
    </source>
</evidence>
<feature type="compositionally biased region" description="Basic and acidic residues" evidence="1">
    <location>
        <begin position="278"/>
        <end position="289"/>
    </location>
</feature>
<dbReference type="SUPFAM" id="SSF57756">
    <property type="entry name" value="Retrovirus zinc finger-like domains"/>
    <property type="match status" value="1"/>
</dbReference>
<protein>
    <recommendedName>
        <fullName evidence="4">DUF4283 domain-containing protein</fullName>
    </recommendedName>
</protein>
<dbReference type="InterPro" id="IPR036875">
    <property type="entry name" value="Znf_CCHC_sf"/>
</dbReference>
<reference evidence="2" key="2">
    <citation type="submission" date="2019-07" db="EMBL/GenBank/DDBJ databases">
        <authorList>
            <person name="Seetharam A."/>
            <person name="Woodhouse M."/>
            <person name="Cannon E."/>
        </authorList>
    </citation>
    <scope>NUCLEOTIDE SEQUENCE [LARGE SCALE GENOMIC DNA]</scope>
    <source>
        <strain evidence="2">cv. B73</strain>
    </source>
</reference>
<dbReference type="InParanoid" id="A0A804MUD1"/>
<feature type="region of interest" description="Disordered" evidence="1">
    <location>
        <begin position="831"/>
        <end position="851"/>
    </location>
</feature>
<feature type="region of interest" description="Disordered" evidence="1">
    <location>
        <begin position="116"/>
        <end position="193"/>
    </location>
</feature>
<feature type="region of interest" description="Disordered" evidence="1">
    <location>
        <begin position="278"/>
        <end position="303"/>
    </location>
</feature>
<dbReference type="AlphaFoldDB" id="A0A804MUD1"/>
<dbReference type="GO" id="GO:0008270">
    <property type="term" value="F:zinc ion binding"/>
    <property type="evidence" value="ECO:0007669"/>
    <property type="project" value="InterPro"/>
</dbReference>
<reference evidence="3" key="1">
    <citation type="submission" date="2015-12" db="EMBL/GenBank/DDBJ databases">
        <title>Update maize B73 reference genome by single molecule sequencing technologies.</title>
        <authorList>
            <consortium name="Maize Genome Sequencing Project"/>
            <person name="Ware D."/>
        </authorList>
    </citation>
    <scope>NUCLEOTIDE SEQUENCE [LARGE SCALE GENOMIC DNA]</scope>
    <source>
        <strain evidence="3">cv. B73</strain>
    </source>
</reference>